<evidence type="ECO:0000313" key="3">
    <source>
        <dbReference type="Proteomes" id="UP001205105"/>
    </source>
</evidence>
<proteinExistence type="predicted"/>
<feature type="region of interest" description="Disordered" evidence="1">
    <location>
        <begin position="110"/>
        <end position="142"/>
    </location>
</feature>
<accession>A0AAD5H324</accession>
<gene>
    <name evidence="2" type="ORF">COHA_004300</name>
</gene>
<feature type="region of interest" description="Disordered" evidence="1">
    <location>
        <begin position="27"/>
        <end position="91"/>
    </location>
</feature>
<organism evidence="2 3">
    <name type="scientific">Chlorella ohadii</name>
    <dbReference type="NCBI Taxonomy" id="2649997"/>
    <lineage>
        <taxon>Eukaryota</taxon>
        <taxon>Viridiplantae</taxon>
        <taxon>Chlorophyta</taxon>
        <taxon>core chlorophytes</taxon>
        <taxon>Trebouxiophyceae</taxon>
        <taxon>Chlorellales</taxon>
        <taxon>Chlorellaceae</taxon>
        <taxon>Chlorella clade</taxon>
        <taxon>Chlorella</taxon>
    </lineage>
</organism>
<comment type="caution">
    <text evidence="2">The sequence shown here is derived from an EMBL/GenBank/DDBJ whole genome shotgun (WGS) entry which is preliminary data.</text>
</comment>
<dbReference type="Proteomes" id="UP001205105">
    <property type="component" value="Unassembled WGS sequence"/>
</dbReference>
<evidence type="ECO:0000256" key="1">
    <source>
        <dbReference type="SAM" id="MobiDB-lite"/>
    </source>
</evidence>
<dbReference type="EMBL" id="JADXDR010000056">
    <property type="protein sequence ID" value="KAI7842106.1"/>
    <property type="molecule type" value="Genomic_DNA"/>
</dbReference>
<feature type="compositionally biased region" description="Low complexity" evidence="1">
    <location>
        <begin position="66"/>
        <end position="85"/>
    </location>
</feature>
<name>A0AAD5H324_9CHLO</name>
<reference evidence="2" key="1">
    <citation type="submission" date="2020-11" db="EMBL/GenBank/DDBJ databases">
        <title>Chlorella ohadii genome sequencing and assembly.</title>
        <authorList>
            <person name="Murik O."/>
            <person name="Treves H."/>
            <person name="Kedem I."/>
            <person name="Shotland Y."/>
            <person name="Kaplan A."/>
        </authorList>
    </citation>
    <scope>NUCLEOTIDE SEQUENCE</scope>
    <source>
        <strain evidence="2">1</strain>
    </source>
</reference>
<evidence type="ECO:0000313" key="2">
    <source>
        <dbReference type="EMBL" id="KAI7842106.1"/>
    </source>
</evidence>
<sequence length="162" mass="16548">MSAAEQRVPALDMGVLEAVERKQSFTKKMSKKIKNLVTPRSKPGSPTGHLSNSSSSASLIRVPSLPKAAPKPAAPEPAKAEAAPKAAEEPAAEPVIPIVAADVSAAIAEPAAEPAAAAEPAPAEPAPVAEAQPAAEEAAADGHRWCAQGCLMRRRQPSEATL</sequence>
<protein>
    <submittedName>
        <fullName evidence="2">Uncharacterized protein</fullName>
    </submittedName>
</protein>
<feature type="compositionally biased region" description="Low complexity" evidence="1">
    <location>
        <begin position="110"/>
        <end position="137"/>
    </location>
</feature>
<dbReference type="AlphaFoldDB" id="A0AAD5H324"/>
<keyword evidence="3" id="KW-1185">Reference proteome</keyword>